<dbReference type="AlphaFoldDB" id="A0A8R1XRE8"/>
<organism evidence="1 2">
    <name type="scientific">Onchocerca volvulus</name>
    <dbReference type="NCBI Taxonomy" id="6282"/>
    <lineage>
        <taxon>Eukaryota</taxon>
        <taxon>Metazoa</taxon>
        <taxon>Ecdysozoa</taxon>
        <taxon>Nematoda</taxon>
        <taxon>Chromadorea</taxon>
        <taxon>Rhabditida</taxon>
        <taxon>Spirurina</taxon>
        <taxon>Spiruromorpha</taxon>
        <taxon>Filarioidea</taxon>
        <taxon>Onchocercidae</taxon>
        <taxon>Onchocerca</taxon>
    </lineage>
</organism>
<evidence type="ECO:0000313" key="2">
    <source>
        <dbReference type="Proteomes" id="UP000024404"/>
    </source>
</evidence>
<accession>A0A8R1XRE8</accession>
<dbReference type="Proteomes" id="UP000024404">
    <property type="component" value="Unassembled WGS sequence"/>
</dbReference>
<reference evidence="1" key="2">
    <citation type="submission" date="2022-06" db="UniProtKB">
        <authorList>
            <consortium name="EnsemblMetazoa"/>
        </authorList>
    </citation>
    <scope>IDENTIFICATION</scope>
</reference>
<reference evidence="2" key="1">
    <citation type="submission" date="2013-10" db="EMBL/GenBank/DDBJ databases">
        <title>Genome sequencing of Onchocerca volvulus.</title>
        <authorList>
            <person name="Cotton J."/>
            <person name="Tsai J."/>
            <person name="Stanley E."/>
            <person name="Tracey A."/>
            <person name="Holroyd N."/>
            <person name="Lustigman S."/>
            <person name="Berriman M."/>
        </authorList>
    </citation>
    <scope>NUCLEOTIDE SEQUENCE</scope>
</reference>
<evidence type="ECO:0000313" key="1">
    <source>
        <dbReference type="EnsemblMetazoa" id="OVOC12319.1"/>
    </source>
</evidence>
<protein>
    <submittedName>
        <fullName evidence="1">Uncharacterized protein</fullName>
    </submittedName>
</protein>
<name>A0A8R1XRE8_ONCVO</name>
<dbReference type="EnsemblMetazoa" id="OVOC12319.1">
    <property type="protein sequence ID" value="OVOC12319.1"/>
    <property type="gene ID" value="WBGene00249128"/>
</dbReference>
<sequence length="59" mass="6572">MNFVDNYVATKQEVAVPSLESDFSRGFYVLAIFKPLPMLTSERICSANISSNVVILIMT</sequence>
<proteinExistence type="predicted"/>
<keyword evidence="2" id="KW-1185">Reference proteome</keyword>
<dbReference type="EMBL" id="CMVM020000436">
    <property type="status" value="NOT_ANNOTATED_CDS"/>
    <property type="molecule type" value="Genomic_DNA"/>
</dbReference>